<sequence>MASMISEAEVDGEFYLCDIMSSGFPCNENTTIPLPTFNAFKAFKVSALAVMIIFSTIGNGIAIAVTCKIRGRRKSTVTTLILNLALVDLVVTYCHMLFHMIWYATDAWHGGEALCKIAKFFSSFGLFASSFITVDVALDRCLAVLRPLGQRQRPFLIKVLILSSYFVAVLFSIPQLIIFRLEHWPYDPDVDYWQCVSSSAFPRVYSAIYTTLVIMAQFTFPLLIMFVAYGLIFHKVRQKIVMKETSENLSEMRQARSKLFLRAQRRTVRMAVAIFTVFAINWFPYAFFSMWYLWFSPDSLHPYVFEVSFLFALSNSCFNPIIYGACNVRYCNKICACLGLRPSVKSMDTSHSDGRSNNKTTMYSVRWQSSKSANNTTKMGNRNNNKDTKWGRTQPTPPEKQQMITTTT</sequence>
<dbReference type="InterPro" id="IPR017452">
    <property type="entry name" value="GPCR_Rhodpsn_7TM"/>
</dbReference>
<feature type="transmembrane region" description="Helical" evidence="8">
    <location>
        <begin position="207"/>
        <end position="233"/>
    </location>
</feature>
<dbReference type="GO" id="GO:0004930">
    <property type="term" value="F:G protein-coupled receptor activity"/>
    <property type="evidence" value="ECO:0007669"/>
    <property type="project" value="InterPro"/>
</dbReference>
<dbReference type="AlphaFoldDB" id="A0A914BCV4"/>
<reference evidence="10" key="1">
    <citation type="submission" date="2022-11" db="UniProtKB">
        <authorList>
            <consortium name="EnsemblMetazoa"/>
        </authorList>
    </citation>
    <scope>IDENTIFICATION</scope>
</reference>
<dbReference type="SUPFAM" id="SSF81321">
    <property type="entry name" value="Family A G protein-coupled receptor-like"/>
    <property type="match status" value="1"/>
</dbReference>
<dbReference type="GO" id="GO:0032870">
    <property type="term" value="P:cellular response to hormone stimulus"/>
    <property type="evidence" value="ECO:0007669"/>
    <property type="project" value="TreeGrafter"/>
</dbReference>
<evidence type="ECO:0000256" key="8">
    <source>
        <dbReference type="SAM" id="Phobius"/>
    </source>
</evidence>
<dbReference type="EnsemblMetazoa" id="XM_038217903.1">
    <property type="protein sequence ID" value="XP_038073831.1"/>
    <property type="gene ID" value="LOC119741941"/>
</dbReference>
<feature type="transmembrane region" description="Helical" evidence="8">
    <location>
        <begin position="79"/>
        <end position="105"/>
    </location>
</feature>
<dbReference type="OMA" id="CKLMCFL"/>
<dbReference type="InterPro" id="IPR000276">
    <property type="entry name" value="GPCR_Rhodpsn"/>
</dbReference>
<evidence type="ECO:0000256" key="2">
    <source>
        <dbReference type="ARBA" id="ARBA00022475"/>
    </source>
</evidence>
<feature type="transmembrane region" description="Helical" evidence="8">
    <location>
        <begin position="117"/>
        <end position="138"/>
    </location>
</feature>
<evidence type="ECO:0000256" key="3">
    <source>
        <dbReference type="ARBA" id="ARBA00022692"/>
    </source>
</evidence>
<feature type="region of interest" description="Disordered" evidence="7">
    <location>
        <begin position="373"/>
        <end position="408"/>
    </location>
</feature>
<evidence type="ECO:0000256" key="1">
    <source>
        <dbReference type="ARBA" id="ARBA00004651"/>
    </source>
</evidence>
<dbReference type="PANTHER" id="PTHR24241">
    <property type="entry name" value="NEUROPEPTIDE RECEPTOR-RELATED G-PROTEIN COUPLED RECEPTOR"/>
    <property type="match status" value="1"/>
</dbReference>
<keyword evidence="6" id="KW-0675">Receptor</keyword>
<dbReference type="GeneID" id="119741941"/>
<feature type="compositionally biased region" description="Low complexity" evidence="7">
    <location>
        <begin position="374"/>
        <end position="383"/>
    </location>
</feature>
<accession>A0A914BCV4</accession>
<name>A0A914BCV4_PATMI</name>
<feature type="transmembrane region" description="Helical" evidence="8">
    <location>
        <begin position="159"/>
        <end position="179"/>
    </location>
</feature>
<comment type="subcellular location">
    <subcellularLocation>
        <location evidence="1">Cell membrane</location>
        <topology evidence="1">Multi-pass membrane protein</topology>
    </subcellularLocation>
</comment>
<organism evidence="10 11">
    <name type="scientific">Patiria miniata</name>
    <name type="common">Bat star</name>
    <name type="synonym">Asterina miniata</name>
    <dbReference type="NCBI Taxonomy" id="46514"/>
    <lineage>
        <taxon>Eukaryota</taxon>
        <taxon>Metazoa</taxon>
        <taxon>Echinodermata</taxon>
        <taxon>Eleutherozoa</taxon>
        <taxon>Asterozoa</taxon>
        <taxon>Asteroidea</taxon>
        <taxon>Valvatacea</taxon>
        <taxon>Valvatida</taxon>
        <taxon>Asterinidae</taxon>
        <taxon>Patiria</taxon>
    </lineage>
</organism>
<feature type="domain" description="G-protein coupled receptors family 1 profile" evidence="9">
    <location>
        <begin position="58"/>
        <end position="323"/>
    </location>
</feature>
<feature type="transmembrane region" description="Helical" evidence="8">
    <location>
        <begin position="300"/>
        <end position="323"/>
    </location>
</feature>
<keyword evidence="5 8" id="KW-0472">Membrane</keyword>
<protein>
    <recommendedName>
        <fullName evidence="9">G-protein coupled receptors family 1 profile domain-containing protein</fullName>
    </recommendedName>
</protein>
<feature type="transmembrane region" description="Helical" evidence="8">
    <location>
        <begin position="45"/>
        <end position="67"/>
    </location>
</feature>
<keyword evidence="4 8" id="KW-1133">Transmembrane helix</keyword>
<dbReference type="GO" id="GO:0005886">
    <property type="term" value="C:plasma membrane"/>
    <property type="evidence" value="ECO:0007669"/>
    <property type="project" value="UniProtKB-SubCell"/>
</dbReference>
<proteinExistence type="predicted"/>
<evidence type="ECO:0000259" key="9">
    <source>
        <dbReference type="PROSITE" id="PS50262"/>
    </source>
</evidence>
<dbReference type="GO" id="GO:0042277">
    <property type="term" value="F:peptide binding"/>
    <property type="evidence" value="ECO:0007669"/>
    <property type="project" value="TreeGrafter"/>
</dbReference>
<evidence type="ECO:0000256" key="6">
    <source>
        <dbReference type="ARBA" id="ARBA00023170"/>
    </source>
</evidence>
<dbReference type="PROSITE" id="PS50262">
    <property type="entry name" value="G_PROTEIN_RECEP_F1_2"/>
    <property type="match status" value="1"/>
</dbReference>
<keyword evidence="3 8" id="KW-0812">Transmembrane</keyword>
<dbReference type="PRINTS" id="PR00237">
    <property type="entry name" value="GPCRRHODOPSN"/>
</dbReference>
<dbReference type="Gene3D" id="1.20.1070.10">
    <property type="entry name" value="Rhodopsin 7-helix transmembrane proteins"/>
    <property type="match status" value="1"/>
</dbReference>
<dbReference type="RefSeq" id="XP_038073831.1">
    <property type="nucleotide sequence ID" value="XM_038217903.1"/>
</dbReference>
<dbReference type="Pfam" id="PF00001">
    <property type="entry name" value="7tm_1"/>
    <property type="match status" value="1"/>
</dbReference>
<dbReference type="Proteomes" id="UP000887568">
    <property type="component" value="Unplaced"/>
</dbReference>
<keyword evidence="2" id="KW-1003">Cell membrane</keyword>
<keyword evidence="11" id="KW-1185">Reference proteome</keyword>
<dbReference type="OrthoDB" id="6022667at2759"/>
<evidence type="ECO:0000256" key="5">
    <source>
        <dbReference type="ARBA" id="ARBA00023136"/>
    </source>
</evidence>
<feature type="transmembrane region" description="Helical" evidence="8">
    <location>
        <begin position="270"/>
        <end position="294"/>
    </location>
</feature>
<evidence type="ECO:0000256" key="7">
    <source>
        <dbReference type="SAM" id="MobiDB-lite"/>
    </source>
</evidence>
<evidence type="ECO:0000256" key="4">
    <source>
        <dbReference type="ARBA" id="ARBA00022989"/>
    </source>
</evidence>
<dbReference type="PANTHER" id="PTHR24241:SF59">
    <property type="entry name" value="ADIPOKINETIC HORMONE RECEPTOR, ISOFORM C"/>
    <property type="match status" value="1"/>
</dbReference>
<evidence type="ECO:0000313" key="11">
    <source>
        <dbReference type="Proteomes" id="UP000887568"/>
    </source>
</evidence>
<evidence type="ECO:0000313" key="10">
    <source>
        <dbReference type="EnsemblMetazoa" id="XP_038073831.1"/>
    </source>
</evidence>